<evidence type="ECO:0000313" key="1">
    <source>
        <dbReference type="EMBL" id="TKK88832.1"/>
    </source>
</evidence>
<name>A0A4U3MJS2_9ACTN</name>
<dbReference type="Proteomes" id="UP000308705">
    <property type="component" value="Unassembled WGS sequence"/>
</dbReference>
<comment type="caution">
    <text evidence="1">The sequence shown here is derived from an EMBL/GenBank/DDBJ whole genome shotgun (WGS) entry which is preliminary data.</text>
</comment>
<dbReference type="Pfam" id="PF25680">
    <property type="entry name" value="Mom"/>
    <property type="match status" value="1"/>
</dbReference>
<dbReference type="InterPro" id="IPR057895">
    <property type="entry name" value="Mom"/>
</dbReference>
<organism evidence="1 2">
    <name type="scientific">Herbidospora galbida</name>
    <dbReference type="NCBI Taxonomy" id="2575442"/>
    <lineage>
        <taxon>Bacteria</taxon>
        <taxon>Bacillati</taxon>
        <taxon>Actinomycetota</taxon>
        <taxon>Actinomycetes</taxon>
        <taxon>Streptosporangiales</taxon>
        <taxon>Streptosporangiaceae</taxon>
        <taxon>Herbidospora</taxon>
    </lineage>
</organism>
<dbReference type="AlphaFoldDB" id="A0A4U3MJS2"/>
<dbReference type="RefSeq" id="WP_137247170.1">
    <property type="nucleotide sequence ID" value="NZ_SZQA01000009.1"/>
</dbReference>
<protein>
    <submittedName>
        <fullName evidence="1">Uncharacterized protein</fullName>
    </submittedName>
</protein>
<dbReference type="OrthoDB" id="3495027at2"/>
<evidence type="ECO:0000313" key="2">
    <source>
        <dbReference type="Proteomes" id="UP000308705"/>
    </source>
</evidence>
<gene>
    <name evidence="1" type="ORF">FDA94_12200</name>
</gene>
<proteinExistence type="predicted"/>
<keyword evidence="2" id="KW-1185">Reference proteome</keyword>
<dbReference type="EMBL" id="SZQA01000009">
    <property type="protein sequence ID" value="TKK88832.1"/>
    <property type="molecule type" value="Genomic_DNA"/>
</dbReference>
<accession>A0A4U3MJS2</accession>
<reference evidence="1 2" key="1">
    <citation type="submission" date="2019-04" db="EMBL/GenBank/DDBJ databases">
        <title>Herbidospora sp. NEAU-GS14.nov., a novel actinomycete isolated from soil.</title>
        <authorList>
            <person name="Han L."/>
        </authorList>
    </citation>
    <scope>NUCLEOTIDE SEQUENCE [LARGE SCALE GENOMIC DNA]</scope>
    <source>
        <strain evidence="1 2">NEAU-GS14</strain>
    </source>
</reference>
<sequence length="459" mass="51749">MRPHIEEDAETIGVPARTFEIQVRLHLPRLDRAALGSPEKAYEAIRVHAIIRAAEEQQSAREAAYQAHASVLLNVDKVRRDLSLSFTDDYRTTLRFDDVKPAVGHQIQSRLHYLRSERADTLYQFGLHLPGATMPLTYVAFSRCDRQYIMDALAGHGLKAHHDEILVLTRMHGLAGIPANLMSLTIGRAVRAIKERSDTRFVITAFNPMLGFEGTSFRAAGFRAIASSPVTYAYDRRGFFQTRRISRKLFPQRLDTPNNVLMILGVPTAAKTEVAALDGLVEIPPEVHSRVDPVHPSSIDFSSTEWHEWLSGQRALLENHWSDSTAHPKYFEIPREEADPRGQCGVASVWLARKLRTDLRVEPTYCFGRLSFDAAGVGDVDHHCWVEIGDGADPRRTVIDLTGDQARGNDVRVITGPHEELRSRGIHYEPTSRLPLDALPTDRVWPRFLVLDDRLGPRR</sequence>